<evidence type="ECO:0000256" key="1">
    <source>
        <dbReference type="ARBA" id="ARBA00004651"/>
    </source>
</evidence>
<reference evidence="10 11" key="1">
    <citation type="submission" date="2017-06" db="EMBL/GenBank/DDBJ databases">
        <authorList>
            <consortium name="Pathogen Informatics"/>
        </authorList>
    </citation>
    <scope>NUCLEOTIDE SEQUENCE [LARGE SCALE GENOMIC DNA]</scope>
    <source>
        <strain evidence="10 11">NCTC11291</strain>
    </source>
</reference>
<feature type="transmembrane region" description="Helical" evidence="7">
    <location>
        <begin position="272"/>
        <end position="292"/>
    </location>
</feature>
<feature type="transmembrane region" description="Helical" evidence="7">
    <location>
        <begin position="119"/>
        <end position="141"/>
    </location>
</feature>
<evidence type="ECO:0000313" key="10">
    <source>
        <dbReference type="EMBL" id="SNV34338.1"/>
    </source>
</evidence>
<feature type="transmembrane region" description="Helical" evidence="7">
    <location>
        <begin position="231"/>
        <end position="252"/>
    </location>
</feature>
<protein>
    <submittedName>
        <fullName evidence="10">Uncharacterized conserved protein</fullName>
    </submittedName>
</protein>
<dbReference type="PANTHER" id="PTHR34390">
    <property type="entry name" value="UPF0442 PROTEIN YJJB-RELATED"/>
    <property type="match status" value="1"/>
</dbReference>
<evidence type="ECO:0000256" key="5">
    <source>
        <dbReference type="ARBA" id="ARBA00023136"/>
    </source>
</evidence>
<feature type="transmembrane region" description="Helical" evidence="7">
    <location>
        <begin position="323"/>
        <end position="343"/>
    </location>
</feature>
<feature type="transmembrane region" description="Helical" evidence="7">
    <location>
        <begin position="299"/>
        <end position="317"/>
    </location>
</feature>
<dbReference type="GO" id="GO:0015744">
    <property type="term" value="P:succinate transport"/>
    <property type="evidence" value="ECO:0007669"/>
    <property type="project" value="TreeGrafter"/>
</dbReference>
<dbReference type="Pfam" id="PF12821">
    <property type="entry name" value="ThrE_2"/>
    <property type="match status" value="1"/>
</dbReference>
<dbReference type="InterPro" id="IPR024528">
    <property type="entry name" value="ThrE_2"/>
</dbReference>
<feature type="transmembrane region" description="Helical" evidence="7">
    <location>
        <begin position="199"/>
        <end position="219"/>
    </location>
</feature>
<dbReference type="InterPro" id="IPR010619">
    <property type="entry name" value="ThrE-like_N"/>
</dbReference>
<dbReference type="Pfam" id="PF06738">
    <property type="entry name" value="ThrE"/>
    <property type="match status" value="1"/>
</dbReference>
<feature type="domain" description="Threonine/Serine exporter ThrE" evidence="9">
    <location>
        <begin position="280"/>
        <end position="404"/>
    </location>
</feature>
<gene>
    <name evidence="10" type="ORF">SAMEA4504048_00341</name>
</gene>
<accession>A0A239WKC1</accession>
<dbReference type="PANTHER" id="PTHR34390:SF2">
    <property type="entry name" value="SUCCINATE TRANSPORTER SUBUNIT YJJP-RELATED"/>
    <property type="match status" value="1"/>
</dbReference>
<keyword evidence="2" id="KW-1003">Cell membrane</keyword>
<evidence type="ECO:0000256" key="3">
    <source>
        <dbReference type="ARBA" id="ARBA00022692"/>
    </source>
</evidence>
<feature type="transmembrane region" description="Helical" evidence="7">
    <location>
        <begin position="350"/>
        <end position="371"/>
    </location>
</feature>
<evidence type="ECO:0000259" key="9">
    <source>
        <dbReference type="Pfam" id="PF12821"/>
    </source>
</evidence>
<evidence type="ECO:0000259" key="8">
    <source>
        <dbReference type="Pfam" id="PF06738"/>
    </source>
</evidence>
<dbReference type="KEGG" id="saco:SAME_00341"/>
<feature type="transmembrane region" description="Helical" evidence="7">
    <location>
        <begin position="172"/>
        <end position="193"/>
    </location>
</feature>
<organism evidence="10 11">
    <name type="scientific">Streptococcus acidominimus</name>
    <dbReference type="NCBI Taxonomy" id="1326"/>
    <lineage>
        <taxon>Bacteria</taxon>
        <taxon>Bacillati</taxon>
        <taxon>Bacillota</taxon>
        <taxon>Bacilli</taxon>
        <taxon>Lactobacillales</taxon>
        <taxon>Streptococcaceae</taxon>
        <taxon>Streptococcus</taxon>
    </lineage>
</organism>
<evidence type="ECO:0000256" key="2">
    <source>
        <dbReference type="ARBA" id="ARBA00022475"/>
    </source>
</evidence>
<dbReference type="GO" id="GO:0022857">
    <property type="term" value="F:transmembrane transporter activity"/>
    <property type="evidence" value="ECO:0007669"/>
    <property type="project" value="InterPro"/>
</dbReference>
<evidence type="ECO:0000256" key="4">
    <source>
        <dbReference type="ARBA" id="ARBA00022989"/>
    </source>
</evidence>
<keyword evidence="3 7" id="KW-0812">Transmembrane</keyword>
<comment type="subcellular location">
    <subcellularLocation>
        <location evidence="1">Cell membrane</location>
        <topology evidence="1">Multi-pass membrane protein</topology>
    </subcellularLocation>
</comment>
<sequence length="420" mass="46151">MKRRPVANLKNEIDAVLLAGRILMESGAEVFRIETTMNHIADSLAIEQFEVYVVNQGIIASGTNQLGYQESKVMNVNETKIDLGKLEAVNALSRSLSKKNKVTPSYVFHKLKEINERTFYSVWVILAAYFFGAGGFSLALGSSPIDSFTAAMAGILAGWFIQIATTRIHTPFLTTILASAIVSLSVNLFYFIGLGETRSIIILGALMIMVPGGFFVNAIREISHNNFAIGFTLLMSALMTCISISAGVAGMTEILPFANQMTGTFATENVNVVGFFIRTFSAGIGTIAFSITYNVPKRYLLDIGIIGAISWLFYMVLKENFRMDITAIFIPGLFATLVSKILAARRKTPMTIFLSTSMFPLIPGLSFYRGIYFLLTGSNDLAMTHLRTSFITAFAITIAISIIQQFPLSLFKKRKKQAIS</sequence>
<dbReference type="GO" id="GO:0005886">
    <property type="term" value="C:plasma membrane"/>
    <property type="evidence" value="ECO:0007669"/>
    <property type="project" value="UniProtKB-SubCell"/>
</dbReference>
<proteinExistence type="inferred from homology"/>
<dbReference type="AlphaFoldDB" id="A0A239WKC1"/>
<keyword evidence="4 7" id="KW-1133">Transmembrane helix</keyword>
<evidence type="ECO:0000313" key="11">
    <source>
        <dbReference type="Proteomes" id="UP000215144"/>
    </source>
</evidence>
<evidence type="ECO:0000256" key="7">
    <source>
        <dbReference type="SAM" id="Phobius"/>
    </source>
</evidence>
<dbReference type="OrthoDB" id="9810047at2"/>
<dbReference type="Proteomes" id="UP000215144">
    <property type="component" value="Chromosome 1"/>
</dbReference>
<feature type="transmembrane region" description="Helical" evidence="7">
    <location>
        <begin position="147"/>
        <end position="165"/>
    </location>
</feature>
<evidence type="ECO:0000256" key="6">
    <source>
        <dbReference type="ARBA" id="ARBA00034125"/>
    </source>
</evidence>
<comment type="similarity">
    <text evidence="6">Belongs to the ThrE exporter (TC 2.A.79) family.</text>
</comment>
<dbReference type="RefSeq" id="WP_017770005.1">
    <property type="nucleotide sequence ID" value="NZ_LT906454.1"/>
</dbReference>
<feature type="transmembrane region" description="Helical" evidence="7">
    <location>
        <begin position="391"/>
        <end position="411"/>
    </location>
</feature>
<dbReference type="InterPro" id="IPR050539">
    <property type="entry name" value="ThrE_Dicarb/AminoAcid_Exp"/>
</dbReference>
<keyword evidence="5 7" id="KW-0472">Membrane</keyword>
<feature type="domain" description="Threonine/serine exporter-like N-terminal" evidence="8">
    <location>
        <begin position="15"/>
        <end position="254"/>
    </location>
</feature>
<name>A0A239WKC1_STRAI</name>
<dbReference type="EMBL" id="LT906454">
    <property type="protein sequence ID" value="SNV34338.1"/>
    <property type="molecule type" value="Genomic_DNA"/>
</dbReference>